<dbReference type="AlphaFoldDB" id="A0A731FB96"/>
<sequence>MRKSGLGLALLFSLIAPIKAVYAEAIMISGKLQADLPAVSFDPGPGDFVAYVNSNTITASGAGTACNVTVDDRATSSVDNLVCFFEWLPNTLGFTSNGFTLSGVPNTTGDLKLPYKISYFSGSERKKVEIVKGEYSIKSVAPVKPTITGLKSSLNGLVYDGFSFKSYLKDEAIKDIAVAVEPRNYIQYISIGSGSACEVPIGGTSCTIEVGSIKASDTDELLGSRDITITANSKNNYFAPPESKKLVVNWDYRPPVVDHTLWNFTDEAKTIKVGGQDIYTGAKTVAVAVKVPQQETEGEWWLP</sequence>
<feature type="non-terminal residue" evidence="1">
    <location>
        <position position="303"/>
    </location>
</feature>
<gene>
    <name evidence="1" type="ORF">G4B54_004756</name>
</gene>
<accession>A0A731FB96</accession>
<name>A0A731FB96_SALEB</name>
<proteinExistence type="predicted"/>
<dbReference type="EMBL" id="DAARWJ010000159">
    <property type="protein sequence ID" value="HAE4219345.1"/>
    <property type="molecule type" value="Genomic_DNA"/>
</dbReference>
<comment type="caution">
    <text evidence="1">The sequence shown here is derived from an EMBL/GenBank/DDBJ whole genome shotgun (WGS) entry which is preliminary data.</text>
</comment>
<organism evidence="1">
    <name type="scientific">Salmonella enterica subsp. enterica serovar Java</name>
    <dbReference type="NCBI Taxonomy" id="224729"/>
    <lineage>
        <taxon>Bacteria</taxon>
        <taxon>Pseudomonadati</taxon>
        <taxon>Pseudomonadota</taxon>
        <taxon>Gammaproteobacteria</taxon>
        <taxon>Enterobacterales</taxon>
        <taxon>Enterobacteriaceae</taxon>
        <taxon>Salmonella</taxon>
    </lineage>
</organism>
<reference evidence="1" key="1">
    <citation type="journal article" date="2018" name="Genome Biol.">
        <title>SKESA: strategic k-mer extension for scrupulous assemblies.</title>
        <authorList>
            <person name="Souvorov A."/>
            <person name="Agarwala R."/>
            <person name="Lipman D.J."/>
        </authorList>
    </citation>
    <scope>NUCLEOTIDE SEQUENCE</scope>
    <source>
        <strain evidence="1">Salmonella enterica</strain>
    </source>
</reference>
<evidence type="ECO:0000313" key="1">
    <source>
        <dbReference type="EMBL" id="HAE4219345.1"/>
    </source>
</evidence>
<protein>
    <submittedName>
        <fullName evidence="1">Uncharacterized protein</fullName>
    </submittedName>
</protein>
<reference evidence="1" key="2">
    <citation type="submission" date="2018-07" db="EMBL/GenBank/DDBJ databases">
        <authorList>
            <consortium name="NCBI Pathogen Detection Project"/>
        </authorList>
    </citation>
    <scope>NUCLEOTIDE SEQUENCE</scope>
    <source>
        <strain evidence="1">Salmonella enterica</strain>
    </source>
</reference>